<name>A0A8J7IX75_9CYAN</name>
<comment type="similarity">
    <text evidence="1">Belongs to the bacterial solute-binding protein 1 family.</text>
</comment>
<evidence type="ECO:0000256" key="3">
    <source>
        <dbReference type="ARBA" id="ARBA00022729"/>
    </source>
</evidence>
<dbReference type="EMBL" id="JADEWZ010000051">
    <property type="protein sequence ID" value="MBE9118547.1"/>
    <property type="molecule type" value="Genomic_DNA"/>
</dbReference>
<dbReference type="GO" id="GO:0006826">
    <property type="term" value="P:iron ion transport"/>
    <property type="evidence" value="ECO:0007669"/>
    <property type="project" value="UniProtKB-KW"/>
</dbReference>
<dbReference type="SUPFAM" id="SSF53850">
    <property type="entry name" value="Periplasmic binding protein-like II"/>
    <property type="match status" value="1"/>
</dbReference>
<organism evidence="5 6">
    <name type="scientific">Lusitaniella coriacea LEGE 07157</name>
    <dbReference type="NCBI Taxonomy" id="945747"/>
    <lineage>
        <taxon>Bacteria</taxon>
        <taxon>Bacillati</taxon>
        <taxon>Cyanobacteriota</taxon>
        <taxon>Cyanophyceae</taxon>
        <taxon>Spirulinales</taxon>
        <taxon>Lusitaniellaceae</taxon>
        <taxon>Lusitaniella</taxon>
    </lineage>
</organism>
<keyword evidence="2" id="KW-0410">Iron transport</keyword>
<dbReference type="InterPro" id="IPR006311">
    <property type="entry name" value="TAT_signal"/>
</dbReference>
<evidence type="ECO:0000313" key="6">
    <source>
        <dbReference type="Proteomes" id="UP000654482"/>
    </source>
</evidence>
<keyword evidence="4" id="KW-0479">Metal-binding</keyword>
<evidence type="ECO:0000256" key="4">
    <source>
        <dbReference type="PIRSR" id="PIRSR002825-1"/>
    </source>
</evidence>
<dbReference type="GO" id="GO:0046872">
    <property type="term" value="F:metal ion binding"/>
    <property type="evidence" value="ECO:0007669"/>
    <property type="project" value="UniProtKB-KW"/>
</dbReference>
<keyword evidence="3" id="KW-0732">Signal</keyword>
<keyword evidence="6" id="KW-1185">Reference proteome</keyword>
<dbReference type="PROSITE" id="PS51318">
    <property type="entry name" value="TAT"/>
    <property type="match status" value="1"/>
</dbReference>
<evidence type="ECO:0000256" key="1">
    <source>
        <dbReference type="ARBA" id="ARBA00008520"/>
    </source>
</evidence>
<dbReference type="AlphaFoldDB" id="A0A8J7IX75"/>
<feature type="binding site" evidence="4">
    <location>
        <position position="42"/>
    </location>
    <ligand>
        <name>Fe cation</name>
        <dbReference type="ChEBI" id="CHEBI:24875"/>
    </ligand>
</feature>
<accession>A0A8J7IX75</accession>
<dbReference type="PANTHER" id="PTHR30006:SF15">
    <property type="entry name" value="IRON-UTILIZATION PERIPLASMIC PROTEIN"/>
    <property type="match status" value="1"/>
</dbReference>
<proteinExistence type="inferred from homology"/>
<dbReference type="InterPro" id="IPR026045">
    <property type="entry name" value="Ferric-bd"/>
</dbReference>
<reference evidence="5" key="1">
    <citation type="submission" date="2020-10" db="EMBL/GenBank/DDBJ databases">
        <authorList>
            <person name="Castelo-Branco R."/>
            <person name="Eusebio N."/>
            <person name="Adriana R."/>
            <person name="Vieira A."/>
            <person name="Brugerolle De Fraissinette N."/>
            <person name="Rezende De Castro R."/>
            <person name="Schneider M.P."/>
            <person name="Vasconcelos V."/>
            <person name="Leao P.N."/>
        </authorList>
    </citation>
    <scope>NUCLEOTIDE SEQUENCE</scope>
    <source>
        <strain evidence="5">LEGE 07157</strain>
    </source>
</reference>
<keyword evidence="4" id="KW-0408">Iron</keyword>
<dbReference type="GO" id="GO:0030288">
    <property type="term" value="C:outer membrane-bounded periplasmic space"/>
    <property type="evidence" value="ECO:0007669"/>
    <property type="project" value="TreeGrafter"/>
</dbReference>
<evidence type="ECO:0000256" key="2">
    <source>
        <dbReference type="ARBA" id="ARBA00022496"/>
    </source>
</evidence>
<protein>
    <submittedName>
        <fullName evidence="5">Fe(3+) ABC transporter substrate-binding protein</fullName>
    </submittedName>
</protein>
<keyword evidence="2" id="KW-0813">Transport</keyword>
<dbReference type="Gene3D" id="3.40.190.10">
    <property type="entry name" value="Periplasmic binding protein-like II"/>
    <property type="match status" value="2"/>
</dbReference>
<keyword evidence="2" id="KW-0406">Ion transport</keyword>
<evidence type="ECO:0000313" key="5">
    <source>
        <dbReference type="EMBL" id="MBE9118547.1"/>
    </source>
</evidence>
<dbReference type="PIRSF" id="PIRSF002825">
    <property type="entry name" value="CfbpA"/>
    <property type="match status" value="1"/>
</dbReference>
<dbReference type="Proteomes" id="UP000654482">
    <property type="component" value="Unassembled WGS sequence"/>
</dbReference>
<dbReference type="PANTHER" id="PTHR30006">
    <property type="entry name" value="THIAMINE-BINDING PERIPLASMIC PROTEIN-RELATED"/>
    <property type="match status" value="1"/>
</dbReference>
<feature type="binding site" evidence="4">
    <location>
        <position position="226"/>
    </location>
    <ligand>
        <name>Fe cation</name>
        <dbReference type="ChEBI" id="CHEBI:24875"/>
    </ligand>
</feature>
<feature type="binding site" evidence="4">
    <location>
        <position position="227"/>
    </location>
    <ligand>
        <name>Fe cation</name>
        <dbReference type="ChEBI" id="CHEBI:24875"/>
    </ligand>
</feature>
<dbReference type="Pfam" id="PF13343">
    <property type="entry name" value="SBP_bac_6"/>
    <property type="match status" value="1"/>
</dbReference>
<comment type="caution">
    <text evidence="5">The sequence shown here is derived from an EMBL/GenBank/DDBJ whole genome shotgun (WGS) entry which is preliminary data.</text>
</comment>
<dbReference type="CDD" id="cd13542">
    <property type="entry name" value="PBP2_FutA1_ilke"/>
    <property type="match status" value="1"/>
</dbReference>
<sequence length="347" mass="38306">MNPKITRRTFLVGSTALTAIIVGKLPRASAQTTAVNLYSSRHYDTDEALYSSFRGGRINLIEGKAGELIERIKSESTNSPADLLLTVDAGNLWRAEQEGLFESVESNTLRERIPNKFRHPDGLWFGFSARARVILYNRERVNPTQLSTYEDLANPKWRGKILIRSSSNIYNQSLVASLVAAYGEAKAKEWLEGFTANFAREPESNDTGQIKACAAGIGDIAIANSYYYARLAKSDDPENQEVVEKVGIFFPNQGRGERGTHVNISGGGVLKTAPNKAAAIAFLEHLASDRSQRYFAEGNNEYPVVEGIETDPVLKSFGEFESDSLNVSEFGRNQATAVRLMNEVGWP</sequence>
<dbReference type="RefSeq" id="WP_194031629.1">
    <property type="nucleotide sequence ID" value="NZ_JADEWZ010000051.1"/>
</dbReference>
<gene>
    <name evidence="5" type="ORF">IQ249_21905</name>
</gene>